<dbReference type="Pfam" id="PF14534">
    <property type="entry name" value="DUF4440"/>
    <property type="match status" value="1"/>
</dbReference>
<feature type="chain" id="PRO_5041396192" evidence="1">
    <location>
        <begin position="19"/>
        <end position="147"/>
    </location>
</feature>
<sequence length="147" mass="17000">MRTVISLLILLLAQSAVAVTKDPEQAIREALQQQVVAWNKGDIPAYMAGYWHDPRLRFISRGEVRYGWQPTLEAYQKNYPDKATMGKLSFDVELIDLLHDDTAIVVGHWKLVRENDEPKGNFTLIYRRFEQGWRIIQDHSSSEALCQ</sequence>
<evidence type="ECO:0000256" key="1">
    <source>
        <dbReference type="SAM" id="SignalP"/>
    </source>
</evidence>
<dbReference type="InterPro" id="IPR027843">
    <property type="entry name" value="DUF4440"/>
</dbReference>
<dbReference type="AlphaFoldDB" id="A0AA37TUM6"/>
<evidence type="ECO:0000313" key="3">
    <source>
        <dbReference type="EMBL" id="GLS82076.1"/>
    </source>
</evidence>
<evidence type="ECO:0000259" key="2">
    <source>
        <dbReference type="Pfam" id="PF14534"/>
    </source>
</evidence>
<reference evidence="3 4" key="1">
    <citation type="journal article" date="2014" name="Int. J. Syst. Evol. Microbiol.">
        <title>Complete genome sequence of Corynebacterium casei LMG S-19264T (=DSM 44701T), isolated from a smear-ripened cheese.</title>
        <authorList>
            <consortium name="US DOE Joint Genome Institute (JGI-PGF)"/>
            <person name="Walter F."/>
            <person name="Albersmeier A."/>
            <person name="Kalinowski J."/>
            <person name="Ruckert C."/>
        </authorList>
    </citation>
    <scope>NUCLEOTIDE SEQUENCE [LARGE SCALE GENOMIC DNA]</scope>
    <source>
        <strain evidence="3 4">NBRC 112785</strain>
    </source>
</reference>
<comment type="caution">
    <text evidence="3">The sequence shown here is derived from an EMBL/GenBank/DDBJ whole genome shotgun (WGS) entry which is preliminary data.</text>
</comment>
<name>A0AA37TUM6_9GAMM</name>
<dbReference type="EMBL" id="BSPO01000001">
    <property type="protein sequence ID" value="GLS82076.1"/>
    <property type="molecule type" value="Genomic_DNA"/>
</dbReference>
<dbReference type="SUPFAM" id="SSF54427">
    <property type="entry name" value="NTF2-like"/>
    <property type="match status" value="1"/>
</dbReference>
<feature type="signal peptide" evidence="1">
    <location>
        <begin position="1"/>
        <end position="18"/>
    </location>
</feature>
<feature type="domain" description="DUF4440" evidence="2">
    <location>
        <begin position="27"/>
        <end position="135"/>
    </location>
</feature>
<dbReference type="InterPro" id="IPR032710">
    <property type="entry name" value="NTF2-like_dom_sf"/>
</dbReference>
<keyword evidence="1" id="KW-0732">Signal</keyword>
<accession>A0AA37TUM6</accession>
<organism evidence="3 4">
    <name type="scientific">Paraferrimonas haliotis</name>
    <dbReference type="NCBI Taxonomy" id="2013866"/>
    <lineage>
        <taxon>Bacteria</taxon>
        <taxon>Pseudomonadati</taxon>
        <taxon>Pseudomonadota</taxon>
        <taxon>Gammaproteobacteria</taxon>
        <taxon>Alteromonadales</taxon>
        <taxon>Ferrimonadaceae</taxon>
        <taxon>Paraferrimonas</taxon>
    </lineage>
</organism>
<dbReference type="RefSeq" id="WP_095497646.1">
    <property type="nucleotide sequence ID" value="NZ_BSPO01000001.1"/>
</dbReference>
<keyword evidence="4" id="KW-1185">Reference proteome</keyword>
<gene>
    <name evidence="3" type="ORF">GCM10007894_00530</name>
</gene>
<evidence type="ECO:0000313" key="4">
    <source>
        <dbReference type="Proteomes" id="UP001157439"/>
    </source>
</evidence>
<dbReference type="Proteomes" id="UP001157439">
    <property type="component" value="Unassembled WGS sequence"/>
</dbReference>
<protein>
    <submittedName>
        <fullName evidence="3">Periplasmic L-asparaginase</fullName>
    </submittedName>
</protein>
<proteinExistence type="predicted"/>
<dbReference type="Gene3D" id="3.10.450.50">
    <property type="match status" value="1"/>
</dbReference>